<dbReference type="GO" id="GO:0033179">
    <property type="term" value="C:proton-transporting V-type ATPase, V0 domain"/>
    <property type="evidence" value="ECO:0007669"/>
    <property type="project" value="InterPro"/>
</dbReference>
<dbReference type="Proteomes" id="UP001302676">
    <property type="component" value="Unassembled WGS sequence"/>
</dbReference>
<dbReference type="InterPro" id="IPR051265">
    <property type="entry name" value="HIBADH-related_NP60_sf"/>
</dbReference>
<evidence type="ECO:0000259" key="12">
    <source>
        <dbReference type="Pfam" id="PF14833"/>
    </source>
</evidence>
<evidence type="ECO:0000256" key="6">
    <source>
        <dbReference type="ARBA" id="ARBA00022781"/>
    </source>
</evidence>
<evidence type="ECO:0000313" key="14">
    <source>
        <dbReference type="Proteomes" id="UP001302676"/>
    </source>
</evidence>
<dbReference type="Pfam" id="PF03446">
    <property type="entry name" value="NAD_binding_2"/>
    <property type="match status" value="1"/>
</dbReference>
<dbReference type="GeneID" id="87822097"/>
<evidence type="ECO:0000256" key="10">
    <source>
        <dbReference type="SAM" id="Phobius"/>
    </source>
</evidence>
<dbReference type="SUPFAM" id="SSF48179">
    <property type="entry name" value="6-phosphogluconate dehydrogenase C-terminal domain-like"/>
    <property type="match status" value="1"/>
</dbReference>
<dbReference type="PANTHER" id="PTHR43580">
    <property type="entry name" value="OXIDOREDUCTASE GLYR1-RELATED"/>
    <property type="match status" value="1"/>
</dbReference>
<organism evidence="13 14">
    <name type="scientific">Dichotomopilus funicola</name>
    <dbReference type="NCBI Taxonomy" id="1934379"/>
    <lineage>
        <taxon>Eukaryota</taxon>
        <taxon>Fungi</taxon>
        <taxon>Dikarya</taxon>
        <taxon>Ascomycota</taxon>
        <taxon>Pezizomycotina</taxon>
        <taxon>Sordariomycetes</taxon>
        <taxon>Sordariomycetidae</taxon>
        <taxon>Sordariales</taxon>
        <taxon>Chaetomiaceae</taxon>
        <taxon>Dichotomopilus</taxon>
    </lineage>
</organism>
<dbReference type="Gene3D" id="1.10.1040.10">
    <property type="entry name" value="N-(1-d-carboxylethyl)-l-norvaline Dehydrogenase, domain 2"/>
    <property type="match status" value="1"/>
</dbReference>
<feature type="domain" description="3-hydroxyisobutyrate dehydrogenase-like NAD-binding" evidence="12">
    <location>
        <begin position="179"/>
        <end position="293"/>
    </location>
</feature>
<dbReference type="InterPro" id="IPR008927">
    <property type="entry name" value="6-PGluconate_DH-like_C_sf"/>
</dbReference>
<protein>
    <submittedName>
        <fullName evidence="13">NAD binding domain of 6-phosphogluconate dehydrogenase-domain-containing protein</fullName>
    </submittedName>
</protein>
<evidence type="ECO:0000259" key="11">
    <source>
        <dbReference type="Pfam" id="PF03446"/>
    </source>
</evidence>
<comment type="similarity">
    <text evidence="3">Belongs to the V-ATPase e1/e2 subunit family.</text>
</comment>
<evidence type="ECO:0000256" key="2">
    <source>
        <dbReference type="ARBA" id="ARBA00007598"/>
    </source>
</evidence>
<keyword evidence="9 10" id="KW-0472">Membrane</keyword>
<dbReference type="GO" id="GO:0046961">
    <property type="term" value="F:proton-transporting ATPase activity, rotational mechanism"/>
    <property type="evidence" value="ECO:0007669"/>
    <property type="project" value="InterPro"/>
</dbReference>
<dbReference type="AlphaFoldDB" id="A0AAN6V8P0"/>
<reference evidence="13" key="2">
    <citation type="submission" date="2023-05" db="EMBL/GenBank/DDBJ databases">
        <authorList>
            <consortium name="Lawrence Berkeley National Laboratory"/>
            <person name="Steindorff A."/>
            <person name="Hensen N."/>
            <person name="Bonometti L."/>
            <person name="Westerberg I."/>
            <person name="Brannstrom I.O."/>
            <person name="Guillou S."/>
            <person name="Cros-Aarteil S."/>
            <person name="Calhoun S."/>
            <person name="Haridas S."/>
            <person name="Kuo A."/>
            <person name="Mondo S."/>
            <person name="Pangilinan J."/>
            <person name="Riley R."/>
            <person name="Labutti K."/>
            <person name="Andreopoulos B."/>
            <person name="Lipzen A."/>
            <person name="Chen C."/>
            <person name="Yanf M."/>
            <person name="Daum C."/>
            <person name="Ng V."/>
            <person name="Clum A."/>
            <person name="Ohm R."/>
            <person name="Martin F."/>
            <person name="Silar P."/>
            <person name="Natvig D."/>
            <person name="Lalanne C."/>
            <person name="Gautier V."/>
            <person name="Ament-Velasquez S.L."/>
            <person name="Kruys A."/>
            <person name="Hutchinson M.I."/>
            <person name="Powell A.J."/>
            <person name="Barry K."/>
            <person name="Miller A.N."/>
            <person name="Grigoriev I.V."/>
            <person name="Debuchy R."/>
            <person name="Gladieux P."/>
            <person name="Thoren M.H."/>
            <person name="Johannesson H."/>
        </authorList>
    </citation>
    <scope>NUCLEOTIDE SEQUENCE</scope>
    <source>
        <strain evidence="13">CBS 141.50</strain>
    </source>
</reference>
<dbReference type="RefSeq" id="XP_062640186.1">
    <property type="nucleotide sequence ID" value="XM_062785484.1"/>
</dbReference>
<feature type="transmembrane region" description="Helical" evidence="10">
    <location>
        <begin position="394"/>
        <end position="414"/>
    </location>
</feature>
<gene>
    <name evidence="13" type="ORF">C8A04DRAFT_9446</name>
</gene>
<dbReference type="GO" id="GO:0051287">
    <property type="term" value="F:NAD binding"/>
    <property type="evidence" value="ECO:0007669"/>
    <property type="project" value="InterPro"/>
</dbReference>
<comment type="caution">
    <text evidence="13">The sequence shown here is derived from an EMBL/GenBank/DDBJ whole genome shotgun (WGS) entry which is preliminary data.</text>
</comment>
<dbReference type="InterPro" id="IPR006115">
    <property type="entry name" value="6PGDH_NADP-bd"/>
</dbReference>
<evidence type="ECO:0000313" key="13">
    <source>
        <dbReference type="EMBL" id="KAK4146815.1"/>
    </source>
</evidence>
<keyword evidence="14" id="KW-1185">Reference proteome</keyword>
<dbReference type="GO" id="GO:0050661">
    <property type="term" value="F:NADP binding"/>
    <property type="evidence" value="ECO:0007669"/>
    <property type="project" value="InterPro"/>
</dbReference>
<dbReference type="EMBL" id="MU853559">
    <property type="protein sequence ID" value="KAK4146815.1"/>
    <property type="molecule type" value="Genomic_DNA"/>
</dbReference>
<keyword evidence="4" id="KW-0813">Transport</keyword>
<dbReference type="Gene3D" id="3.40.50.720">
    <property type="entry name" value="NAD(P)-binding Rossmann-like Domain"/>
    <property type="match status" value="1"/>
</dbReference>
<evidence type="ECO:0000256" key="5">
    <source>
        <dbReference type="ARBA" id="ARBA00022692"/>
    </source>
</evidence>
<sequence length="432" mass="47481">MAPKAFWIGLGNMGRGMCKNVVEKADVEHPVLIYNRTKQRSIEFSEKFPSGKTEVVDSVTAGVAQADVIFTILAKDDVVEAVAEEIFKAGDITGKLFVECSTIHPDTTTRLAKLFTDRGAEFVAAPVFGAPAMAEIGQLVGVLAGPEASVEKARQYFKGVMSRNDIDMSGEPYEKALQLKVIGNTFVANMVEQLSEGLVLSEKSGLGTQYLHSFVENIFPGPFVAYSTRIQSGAYHEMSYPLFPVDLALKDAGHALNLAKASGVRMKNLEVANAHLLEVKKHDGEKGDIAGIYGAVREEAGLKSVYSSTLPRSLAIRRATPFALVETYRRTFASHNLEIRNNGQRSNRTAGCNEANTNTRRWSVIIGLVIVVAMSLAAWFFSPKGENQVLWRSSLILSIASCFLMWAVTFLAQLHPLIEPRRSDLRKEYIHH</sequence>
<name>A0AAN6V8P0_9PEZI</name>
<evidence type="ECO:0000256" key="8">
    <source>
        <dbReference type="ARBA" id="ARBA00023065"/>
    </source>
</evidence>
<evidence type="ECO:0000256" key="7">
    <source>
        <dbReference type="ARBA" id="ARBA00022989"/>
    </source>
</evidence>
<keyword evidence="6" id="KW-0375">Hydrogen ion transport</keyword>
<proteinExistence type="inferred from homology"/>
<comment type="similarity">
    <text evidence="2">Belongs to the HIBADH-related family. NP60 subfamily.</text>
</comment>
<accession>A0AAN6V8P0</accession>
<dbReference type="Pfam" id="PF14833">
    <property type="entry name" value="NAD_binding_11"/>
    <property type="match status" value="1"/>
</dbReference>
<evidence type="ECO:0000256" key="9">
    <source>
        <dbReference type="ARBA" id="ARBA00023136"/>
    </source>
</evidence>
<comment type="subcellular location">
    <subcellularLocation>
        <location evidence="1">Membrane</location>
        <topology evidence="1">Multi-pass membrane protein</topology>
    </subcellularLocation>
</comment>
<keyword evidence="7 10" id="KW-1133">Transmembrane helix</keyword>
<evidence type="ECO:0000256" key="4">
    <source>
        <dbReference type="ARBA" id="ARBA00022448"/>
    </source>
</evidence>
<feature type="domain" description="6-phosphogluconate dehydrogenase NADP-binding" evidence="11">
    <location>
        <begin position="7"/>
        <end position="159"/>
    </location>
</feature>
<dbReference type="InterPro" id="IPR008389">
    <property type="entry name" value="ATPase_V0-cplx_e1/e2_su"/>
</dbReference>
<dbReference type="Pfam" id="PF05493">
    <property type="entry name" value="ATP_synt_H"/>
    <property type="match status" value="1"/>
</dbReference>
<dbReference type="InterPro" id="IPR036291">
    <property type="entry name" value="NAD(P)-bd_dom_sf"/>
</dbReference>
<dbReference type="SUPFAM" id="SSF51735">
    <property type="entry name" value="NAD(P)-binding Rossmann-fold domains"/>
    <property type="match status" value="1"/>
</dbReference>
<dbReference type="InterPro" id="IPR013328">
    <property type="entry name" value="6PGD_dom2"/>
</dbReference>
<evidence type="ECO:0000256" key="3">
    <source>
        <dbReference type="ARBA" id="ARBA00008328"/>
    </source>
</evidence>
<dbReference type="InterPro" id="IPR029154">
    <property type="entry name" value="HIBADH-like_NADP-bd"/>
</dbReference>
<keyword evidence="8" id="KW-0406">Ion transport</keyword>
<keyword evidence="5 10" id="KW-0812">Transmembrane</keyword>
<evidence type="ECO:0000256" key="1">
    <source>
        <dbReference type="ARBA" id="ARBA00004141"/>
    </source>
</evidence>
<dbReference type="PANTHER" id="PTHR43580:SF3">
    <property type="entry name" value="6-PHOSPHOGLUCONATE DEHYDROGENASE FAMILY PROTEIN (AFU_ORTHOLOGUE AFUA_2G11600)"/>
    <property type="match status" value="1"/>
</dbReference>
<feature type="transmembrane region" description="Helical" evidence="10">
    <location>
        <begin position="362"/>
        <end position="382"/>
    </location>
</feature>
<reference evidence="13" key="1">
    <citation type="journal article" date="2023" name="Mol. Phylogenet. Evol.">
        <title>Genome-scale phylogeny and comparative genomics of the fungal order Sordariales.</title>
        <authorList>
            <person name="Hensen N."/>
            <person name="Bonometti L."/>
            <person name="Westerberg I."/>
            <person name="Brannstrom I.O."/>
            <person name="Guillou S."/>
            <person name="Cros-Aarteil S."/>
            <person name="Calhoun S."/>
            <person name="Haridas S."/>
            <person name="Kuo A."/>
            <person name="Mondo S."/>
            <person name="Pangilinan J."/>
            <person name="Riley R."/>
            <person name="LaButti K."/>
            <person name="Andreopoulos B."/>
            <person name="Lipzen A."/>
            <person name="Chen C."/>
            <person name="Yan M."/>
            <person name="Daum C."/>
            <person name="Ng V."/>
            <person name="Clum A."/>
            <person name="Steindorff A."/>
            <person name="Ohm R.A."/>
            <person name="Martin F."/>
            <person name="Silar P."/>
            <person name="Natvig D.O."/>
            <person name="Lalanne C."/>
            <person name="Gautier V."/>
            <person name="Ament-Velasquez S.L."/>
            <person name="Kruys A."/>
            <person name="Hutchinson M.I."/>
            <person name="Powell A.J."/>
            <person name="Barry K."/>
            <person name="Miller A.N."/>
            <person name="Grigoriev I.V."/>
            <person name="Debuchy R."/>
            <person name="Gladieux P."/>
            <person name="Hiltunen Thoren M."/>
            <person name="Johannesson H."/>
        </authorList>
    </citation>
    <scope>NUCLEOTIDE SEQUENCE</scope>
    <source>
        <strain evidence="13">CBS 141.50</strain>
    </source>
</reference>